<dbReference type="OrthoDB" id="1577640at2759"/>
<dbReference type="Proteomes" id="UP000293360">
    <property type="component" value="Unassembled WGS sequence"/>
</dbReference>
<proteinExistence type="predicted"/>
<dbReference type="EMBL" id="QJNU01000096">
    <property type="protein sequence ID" value="RYP07486.1"/>
    <property type="molecule type" value="Genomic_DNA"/>
</dbReference>
<keyword evidence="3" id="KW-1185">Reference proteome</keyword>
<accession>A0A4Q4TK99</accession>
<keyword evidence="1" id="KW-0175">Coiled coil</keyword>
<dbReference type="AlphaFoldDB" id="A0A4Q4TK99"/>
<gene>
    <name evidence="2" type="ORF">DL764_002493</name>
</gene>
<reference evidence="2 3" key="1">
    <citation type="submission" date="2018-06" db="EMBL/GenBank/DDBJ databases">
        <title>Complete Genomes of Monosporascus.</title>
        <authorList>
            <person name="Robinson A.J."/>
            <person name="Natvig D.O."/>
        </authorList>
    </citation>
    <scope>NUCLEOTIDE SEQUENCE [LARGE SCALE GENOMIC DNA]</scope>
    <source>
        <strain evidence="2 3">CBS 110550</strain>
    </source>
</reference>
<feature type="coiled-coil region" evidence="1">
    <location>
        <begin position="126"/>
        <end position="157"/>
    </location>
</feature>
<evidence type="ECO:0000313" key="3">
    <source>
        <dbReference type="Proteomes" id="UP000293360"/>
    </source>
</evidence>
<protein>
    <submittedName>
        <fullName evidence="2">Uncharacterized protein</fullName>
    </submittedName>
</protein>
<name>A0A4Q4TK99_9PEZI</name>
<organism evidence="2 3">
    <name type="scientific">Monosporascus ibericus</name>
    <dbReference type="NCBI Taxonomy" id="155417"/>
    <lineage>
        <taxon>Eukaryota</taxon>
        <taxon>Fungi</taxon>
        <taxon>Dikarya</taxon>
        <taxon>Ascomycota</taxon>
        <taxon>Pezizomycotina</taxon>
        <taxon>Sordariomycetes</taxon>
        <taxon>Xylariomycetidae</taxon>
        <taxon>Xylariales</taxon>
        <taxon>Xylariales incertae sedis</taxon>
        <taxon>Monosporascus</taxon>
    </lineage>
</organism>
<sequence length="235" mass="27404">MQHVGLLIYRFYDVEKHDLDEEQAVKQLNAEILRVYAKDGCRCRCSIGGCSPLLWMLGSMHYHRNTLANLGDTFAWYMEHFGSDMEAQHHKDSVRFMTFEALRIPHTCCNPGSWGLSRPSYGFEEIQEIEEEQAALLEILEDLVKEFEDKVVGILEKETTETLAALGEFWAGYWCDRMEEVLDDLNGATISDEERLAAERIGVTWDDELEDEPDEESEDGRFDIRYWYRRIDEIV</sequence>
<evidence type="ECO:0000313" key="2">
    <source>
        <dbReference type="EMBL" id="RYP07486.1"/>
    </source>
</evidence>
<comment type="caution">
    <text evidence="2">The sequence shown here is derived from an EMBL/GenBank/DDBJ whole genome shotgun (WGS) entry which is preliminary data.</text>
</comment>
<evidence type="ECO:0000256" key="1">
    <source>
        <dbReference type="SAM" id="Coils"/>
    </source>
</evidence>